<accession>A0A4S8NA75</accession>
<dbReference type="EMBL" id="STGW01000006">
    <property type="protein sequence ID" value="THV12985.1"/>
    <property type="molecule type" value="Genomic_DNA"/>
</dbReference>
<gene>
    <name evidence="1" type="ORF">E9934_11485</name>
</gene>
<evidence type="ECO:0000313" key="2">
    <source>
        <dbReference type="Proteomes" id="UP000307087"/>
    </source>
</evidence>
<dbReference type="OrthoDB" id="3782299at2"/>
<name>A0A4S8NA75_9ACTN</name>
<organism evidence="1 2">
    <name type="scientific">Nocardioides caeni</name>
    <dbReference type="NCBI Taxonomy" id="574700"/>
    <lineage>
        <taxon>Bacteria</taxon>
        <taxon>Bacillati</taxon>
        <taxon>Actinomycetota</taxon>
        <taxon>Actinomycetes</taxon>
        <taxon>Propionibacteriales</taxon>
        <taxon>Nocardioidaceae</taxon>
        <taxon>Nocardioides</taxon>
    </lineage>
</organism>
<evidence type="ECO:0000313" key="1">
    <source>
        <dbReference type="EMBL" id="THV12985.1"/>
    </source>
</evidence>
<keyword evidence="2" id="KW-1185">Reference proteome</keyword>
<protein>
    <submittedName>
        <fullName evidence="1">Uncharacterized protein</fullName>
    </submittedName>
</protein>
<dbReference type="Proteomes" id="UP000307087">
    <property type="component" value="Unassembled WGS sequence"/>
</dbReference>
<proteinExistence type="predicted"/>
<dbReference type="RefSeq" id="WP_136563018.1">
    <property type="nucleotide sequence ID" value="NZ_BAABLS010000004.1"/>
</dbReference>
<reference evidence="1 2" key="1">
    <citation type="journal article" date="2009" name="Int. J. Syst. Evol. Microbiol.">
        <title>Nocardioides caeni sp. nov., isolated from wastewater.</title>
        <authorList>
            <person name="Yoon J.H."/>
            <person name="Kang S.J."/>
            <person name="Park S."/>
            <person name="Kim W."/>
            <person name="Oh T.K."/>
        </authorList>
    </citation>
    <scope>NUCLEOTIDE SEQUENCE [LARGE SCALE GENOMIC DNA]</scope>
    <source>
        <strain evidence="1 2">DSM 23134</strain>
    </source>
</reference>
<dbReference type="AlphaFoldDB" id="A0A4S8NA75"/>
<sequence>MPIARSTLAGISTGIVLLAGAAGFGIGLPKVIDEPDAVAAGEVPTLPDRLDDRMISLSALTPENTGVSTAELVTAISEGAINSVESDDETTAALADIYGAASVRTYIDAAALGQTMETQDGSIATGQLVVTVIPDGGLAALPRGPYVVDSSGVKYEPTEIDGHPCAVSEIYVDQQTGQPIEGDIPAINYSVECRGQSNGLGYVVSSAAMLPEEVAAYLELVMEQTS</sequence>
<comment type="caution">
    <text evidence="1">The sequence shown here is derived from an EMBL/GenBank/DDBJ whole genome shotgun (WGS) entry which is preliminary data.</text>
</comment>